<keyword evidence="1" id="KW-0472">Membrane</keyword>
<protein>
    <recommendedName>
        <fullName evidence="4">Fam-m protein</fullName>
    </recommendedName>
</protein>
<dbReference type="Pfam" id="PF12420">
    <property type="entry name" value="DUF3671"/>
    <property type="match status" value="1"/>
</dbReference>
<keyword evidence="1" id="KW-0812">Transmembrane</keyword>
<dbReference type="GeneID" id="39869505"/>
<dbReference type="InterPro" id="IPR022139">
    <property type="entry name" value="Fam-L/Fam-M-like_plasmodium"/>
</dbReference>
<gene>
    <name evidence="2" type="primary">PmUG01_10050500</name>
    <name evidence="2" type="ORF">PMUG01_10050500</name>
</gene>
<dbReference type="Proteomes" id="UP000219813">
    <property type="component" value="Chromosome 10"/>
</dbReference>
<organism evidence="2 3">
    <name type="scientific">Plasmodium malariae</name>
    <dbReference type="NCBI Taxonomy" id="5858"/>
    <lineage>
        <taxon>Eukaryota</taxon>
        <taxon>Sar</taxon>
        <taxon>Alveolata</taxon>
        <taxon>Apicomplexa</taxon>
        <taxon>Aconoidasida</taxon>
        <taxon>Haemosporida</taxon>
        <taxon>Plasmodiidae</taxon>
        <taxon>Plasmodium</taxon>
        <taxon>Plasmodium (Plasmodium)</taxon>
    </lineage>
</organism>
<proteinExistence type="predicted"/>
<evidence type="ECO:0000313" key="3">
    <source>
        <dbReference type="Proteomes" id="UP000219813"/>
    </source>
</evidence>
<dbReference type="EMBL" id="LT594631">
    <property type="protein sequence ID" value="SCN45301.1"/>
    <property type="molecule type" value="Genomic_DNA"/>
</dbReference>
<evidence type="ECO:0008006" key="4">
    <source>
        <dbReference type="Google" id="ProtNLM"/>
    </source>
</evidence>
<feature type="transmembrane region" description="Helical" evidence="1">
    <location>
        <begin position="15"/>
        <end position="41"/>
    </location>
</feature>
<keyword evidence="3" id="KW-1185">Reference proteome</keyword>
<evidence type="ECO:0000256" key="1">
    <source>
        <dbReference type="SAM" id="Phobius"/>
    </source>
</evidence>
<evidence type="ECO:0000313" key="2">
    <source>
        <dbReference type="EMBL" id="SCN45301.1"/>
    </source>
</evidence>
<keyword evidence="1" id="KW-1133">Transmembrane helix</keyword>
<accession>A0A1D3RJG8</accession>
<name>A0A1D3RJG8_PLAMA</name>
<dbReference type="AlphaFoldDB" id="A0A1D3RJG8"/>
<dbReference type="RefSeq" id="XP_028862272.1">
    <property type="nucleotide sequence ID" value="XM_029005710.1"/>
</dbReference>
<feature type="transmembrane region" description="Helical" evidence="1">
    <location>
        <begin position="167"/>
        <end position="188"/>
    </location>
</feature>
<dbReference type="VEuPathDB" id="PlasmoDB:PmUG01_10050500"/>
<feature type="transmembrane region" description="Helical" evidence="1">
    <location>
        <begin position="200"/>
        <end position="226"/>
    </location>
</feature>
<reference evidence="2 3" key="1">
    <citation type="submission" date="2016-06" db="EMBL/GenBank/DDBJ databases">
        <authorList>
            <consortium name="Pathogen Informatics"/>
        </authorList>
    </citation>
    <scope>NUCLEOTIDE SEQUENCE [LARGE SCALE GENOMIC DNA]</scope>
</reference>
<sequence length="234" mass="27341">MSMLKIYHKKERIRLFFFIKFFTFILLNEYVILCSGVSNLYKILDKKQNDYRKSGTIIYEALVVHKNKRCSSIEWMKGGAPNMAAYEKADISNNKKGTKGKNKKQCKSSFINKGVFEQSAEVKSHAYTEGNIYFDKGILRNKNYVEKVKENVRFGFKFLSKCIGRKVGIFNFIFILHLALAVTFIISTCLYCNEAELMDIPWIVTLVLRLLPILWIIFLLGIFYIYRKTVKNDK</sequence>
<dbReference type="KEGG" id="pmal:PMUG01_10050500"/>